<feature type="transmembrane region" description="Helical" evidence="5">
    <location>
        <begin position="112"/>
        <end position="135"/>
    </location>
</feature>
<keyword evidence="4 5" id="KW-0472">Membrane</keyword>
<feature type="transmembrane region" description="Helical" evidence="5">
    <location>
        <begin position="54"/>
        <end position="74"/>
    </location>
</feature>
<comment type="subcellular location">
    <subcellularLocation>
        <location evidence="1">Cell membrane</location>
        <topology evidence="1">Multi-pass membrane protein</topology>
    </subcellularLocation>
</comment>
<feature type="transmembrane region" description="Helical" evidence="5">
    <location>
        <begin position="284"/>
        <end position="301"/>
    </location>
</feature>
<dbReference type="Proteomes" id="UP001595765">
    <property type="component" value="Unassembled WGS sequence"/>
</dbReference>
<evidence type="ECO:0000259" key="6">
    <source>
        <dbReference type="PROSITE" id="PS50850"/>
    </source>
</evidence>
<reference evidence="8" key="1">
    <citation type="journal article" date="2019" name="Int. J. Syst. Evol. Microbiol.">
        <title>The Global Catalogue of Microorganisms (GCM) 10K type strain sequencing project: providing services to taxonomists for standard genome sequencing and annotation.</title>
        <authorList>
            <consortium name="The Broad Institute Genomics Platform"/>
            <consortium name="The Broad Institute Genome Sequencing Center for Infectious Disease"/>
            <person name="Wu L."/>
            <person name="Ma J."/>
        </authorList>
    </citation>
    <scope>NUCLEOTIDE SEQUENCE [LARGE SCALE GENOMIC DNA]</scope>
    <source>
        <strain evidence="8">CGMCC 4.7237</strain>
    </source>
</reference>
<evidence type="ECO:0000256" key="3">
    <source>
        <dbReference type="ARBA" id="ARBA00022989"/>
    </source>
</evidence>
<dbReference type="SUPFAM" id="SSF103473">
    <property type="entry name" value="MFS general substrate transporter"/>
    <property type="match status" value="1"/>
</dbReference>
<proteinExistence type="predicted"/>
<protein>
    <submittedName>
        <fullName evidence="7">MFS transporter</fullName>
    </submittedName>
</protein>
<sequence length="401" mass="38915">MTPSVTAVHRPPPATVRRRAVAGTMTAAFGGFASFNLLLSAVPAYAVRNGAGPVGAGAVTGVLMATTMVVQPLTPRLFARLGRRRSLALAGALLGLPCLVMLFPAASGLAPVIASTAVRGLGFGVFVVAGVTFTAELFPPSARGRAIGWYGAVVGAAGILGAPLGLTLARQGAYPGDFVLAAATAALVVAGSLGFPQGPPAAAAPADIAAPAGRRTRPVRGALRPLAGPLLVEGATTIAYGVVFTFLPLTASAAPGALLAAQVASLLARLGSGRLVDRHGGRRVLGPAVLTAALGAAAGAAPHHPAIVLAGSALFGAGFGVIQNATLVLIMRAAGDTPAGLGLASVSWNLAFDGGTGLGALAGGPLLALGGPAALFPATAALLAASLLAGRTRAAGVGAVP</sequence>
<feature type="transmembrane region" description="Helical" evidence="5">
    <location>
        <begin position="341"/>
        <end position="361"/>
    </location>
</feature>
<feature type="transmembrane region" description="Helical" evidence="5">
    <location>
        <begin position="86"/>
        <end position="106"/>
    </location>
</feature>
<keyword evidence="2 5" id="KW-0812">Transmembrane</keyword>
<gene>
    <name evidence="7" type="ORF">ACFO3J_05500</name>
</gene>
<dbReference type="PROSITE" id="PS50850">
    <property type="entry name" value="MFS"/>
    <property type="match status" value="1"/>
</dbReference>
<name>A0ABV8HFX5_9ACTN</name>
<keyword evidence="3 5" id="KW-1133">Transmembrane helix</keyword>
<dbReference type="InterPro" id="IPR052714">
    <property type="entry name" value="MFS_Exporter"/>
</dbReference>
<evidence type="ECO:0000256" key="1">
    <source>
        <dbReference type="ARBA" id="ARBA00004651"/>
    </source>
</evidence>
<feature type="transmembrane region" description="Helical" evidence="5">
    <location>
        <begin position="147"/>
        <end position="166"/>
    </location>
</feature>
<dbReference type="Pfam" id="PF07690">
    <property type="entry name" value="MFS_1"/>
    <property type="match status" value="1"/>
</dbReference>
<evidence type="ECO:0000313" key="8">
    <source>
        <dbReference type="Proteomes" id="UP001595765"/>
    </source>
</evidence>
<evidence type="ECO:0000256" key="2">
    <source>
        <dbReference type="ARBA" id="ARBA00022692"/>
    </source>
</evidence>
<dbReference type="InterPro" id="IPR020846">
    <property type="entry name" value="MFS_dom"/>
</dbReference>
<feature type="transmembrane region" description="Helical" evidence="5">
    <location>
        <begin position="307"/>
        <end position="329"/>
    </location>
</feature>
<keyword evidence="8" id="KW-1185">Reference proteome</keyword>
<dbReference type="EMBL" id="JBHSBB010000006">
    <property type="protein sequence ID" value="MFC4030923.1"/>
    <property type="molecule type" value="Genomic_DNA"/>
</dbReference>
<feature type="transmembrane region" description="Helical" evidence="5">
    <location>
        <begin position="367"/>
        <end position="389"/>
    </location>
</feature>
<evidence type="ECO:0000256" key="4">
    <source>
        <dbReference type="ARBA" id="ARBA00023136"/>
    </source>
</evidence>
<feature type="transmembrane region" description="Helical" evidence="5">
    <location>
        <begin position="226"/>
        <end position="247"/>
    </location>
</feature>
<evidence type="ECO:0000256" key="5">
    <source>
        <dbReference type="SAM" id="Phobius"/>
    </source>
</evidence>
<evidence type="ECO:0000313" key="7">
    <source>
        <dbReference type="EMBL" id="MFC4030923.1"/>
    </source>
</evidence>
<dbReference type="InterPro" id="IPR036259">
    <property type="entry name" value="MFS_trans_sf"/>
</dbReference>
<comment type="caution">
    <text evidence="7">The sequence shown here is derived from an EMBL/GenBank/DDBJ whole genome shotgun (WGS) entry which is preliminary data.</text>
</comment>
<dbReference type="Gene3D" id="1.20.1250.20">
    <property type="entry name" value="MFS general substrate transporter like domains"/>
    <property type="match status" value="2"/>
</dbReference>
<dbReference type="PANTHER" id="PTHR23531">
    <property type="entry name" value="QUINOLENE RESISTANCE PROTEIN NORA"/>
    <property type="match status" value="1"/>
</dbReference>
<dbReference type="PANTHER" id="PTHR23531:SF1">
    <property type="entry name" value="QUINOLENE RESISTANCE PROTEIN NORA"/>
    <property type="match status" value="1"/>
</dbReference>
<accession>A0ABV8HFX5</accession>
<feature type="transmembrane region" description="Helical" evidence="5">
    <location>
        <begin position="178"/>
        <end position="195"/>
    </location>
</feature>
<dbReference type="InterPro" id="IPR011701">
    <property type="entry name" value="MFS"/>
</dbReference>
<feature type="domain" description="Major facilitator superfamily (MFS) profile" evidence="6">
    <location>
        <begin position="20"/>
        <end position="398"/>
    </location>
</feature>
<dbReference type="RefSeq" id="WP_386426645.1">
    <property type="nucleotide sequence ID" value="NZ_JBHSBB010000006.1"/>
</dbReference>
<feature type="transmembrane region" description="Helical" evidence="5">
    <location>
        <begin position="20"/>
        <end position="42"/>
    </location>
</feature>
<organism evidence="7 8">
    <name type="scientific">Streptomyces polygonati</name>
    <dbReference type="NCBI Taxonomy" id="1617087"/>
    <lineage>
        <taxon>Bacteria</taxon>
        <taxon>Bacillati</taxon>
        <taxon>Actinomycetota</taxon>
        <taxon>Actinomycetes</taxon>
        <taxon>Kitasatosporales</taxon>
        <taxon>Streptomycetaceae</taxon>
        <taxon>Streptomyces</taxon>
    </lineage>
</organism>
<feature type="transmembrane region" description="Helical" evidence="5">
    <location>
        <begin position="253"/>
        <end position="272"/>
    </location>
</feature>